<dbReference type="RefSeq" id="WP_027698113.1">
    <property type="nucleotide sequence ID" value="NZ_DF820484.1"/>
</dbReference>
<dbReference type="GO" id="GO:0003735">
    <property type="term" value="F:structural constituent of ribosome"/>
    <property type="evidence" value="ECO:0007669"/>
    <property type="project" value="InterPro"/>
</dbReference>
<proteinExistence type="inferred from homology"/>
<keyword evidence="8" id="KW-1185">Reference proteome</keyword>
<comment type="similarity">
    <text evidence="1 5">Belongs to the universal ribosomal protein uL30 family.</text>
</comment>
<dbReference type="SUPFAM" id="SSF55129">
    <property type="entry name" value="Ribosomal protein L30p/L7e"/>
    <property type="match status" value="1"/>
</dbReference>
<dbReference type="GO" id="GO:0022625">
    <property type="term" value="C:cytosolic large ribosomal subunit"/>
    <property type="evidence" value="ECO:0007669"/>
    <property type="project" value="TreeGrafter"/>
</dbReference>
<name>A0A069CRI2_WEIOS</name>
<dbReference type="NCBIfam" id="TIGR01308">
    <property type="entry name" value="rpmD_bact"/>
    <property type="match status" value="1"/>
</dbReference>
<dbReference type="OrthoDB" id="9812790at2"/>
<dbReference type="PANTHER" id="PTHR15892">
    <property type="entry name" value="MITOCHONDRIAL RIBOSOMAL PROTEIN L30"/>
    <property type="match status" value="1"/>
</dbReference>
<evidence type="ECO:0000256" key="5">
    <source>
        <dbReference type="HAMAP-Rule" id="MF_01371"/>
    </source>
</evidence>
<dbReference type="PIRSF" id="PIRSF002211">
    <property type="entry name" value="Ribosomal_L30_bac-type"/>
    <property type="match status" value="1"/>
</dbReference>
<dbReference type="Pfam" id="PF00327">
    <property type="entry name" value="Ribosomal_L30"/>
    <property type="match status" value="1"/>
</dbReference>
<protein>
    <recommendedName>
        <fullName evidence="5">Large ribosomal subunit protein uL30</fullName>
    </recommendedName>
</protein>
<dbReference type="InterPro" id="IPR016082">
    <property type="entry name" value="Ribosomal_uL30_ferredoxin-like"/>
</dbReference>
<evidence type="ECO:0000256" key="4">
    <source>
        <dbReference type="ARBA" id="ARBA00023274"/>
    </source>
</evidence>
<dbReference type="STRING" id="1329250.WOSG25_010540"/>
<dbReference type="InterPro" id="IPR005996">
    <property type="entry name" value="Ribosomal_uL30_bac-type"/>
</dbReference>
<comment type="subunit">
    <text evidence="2 5">Part of the 50S ribosomal subunit.</text>
</comment>
<evidence type="ECO:0000256" key="3">
    <source>
        <dbReference type="ARBA" id="ARBA00022980"/>
    </source>
</evidence>
<dbReference type="eggNOG" id="COG1841">
    <property type="taxonomic scope" value="Bacteria"/>
</dbReference>
<dbReference type="EMBL" id="DF820484">
    <property type="protein sequence ID" value="GAK29967.1"/>
    <property type="molecule type" value="Genomic_DNA"/>
</dbReference>
<organism evidence="7 8">
    <name type="scientific">Weissella oryzae (strain DSM 25784 / JCM 18191 / LMG 30913 / SG25)</name>
    <dbReference type="NCBI Taxonomy" id="1329250"/>
    <lineage>
        <taxon>Bacteria</taxon>
        <taxon>Bacillati</taxon>
        <taxon>Bacillota</taxon>
        <taxon>Bacilli</taxon>
        <taxon>Lactobacillales</taxon>
        <taxon>Lactobacillaceae</taxon>
        <taxon>Weissella</taxon>
    </lineage>
</organism>
<keyword evidence="3 5" id="KW-0689">Ribosomal protein</keyword>
<reference evidence="8" key="1">
    <citation type="journal article" date="2014" name="Genome Announc.">
        <title>Draft genome sequence of Weissella oryzae SG25T, isolated from fermented rice grains.</title>
        <authorList>
            <person name="Tanizawa Y."/>
            <person name="Fujisawa T."/>
            <person name="Mochizuki T."/>
            <person name="Kaminuma E."/>
            <person name="Suzuki Y."/>
            <person name="Nakamura Y."/>
            <person name="Tohno M."/>
        </authorList>
    </citation>
    <scope>NUCLEOTIDE SEQUENCE [LARGE SCALE GENOMIC DNA]</scope>
    <source>
        <strain evidence="8">DSM 25784 / JCM 18191 / LMG 30913 / SG25</strain>
    </source>
</reference>
<evidence type="ECO:0000256" key="2">
    <source>
        <dbReference type="ARBA" id="ARBA00011838"/>
    </source>
</evidence>
<evidence type="ECO:0000256" key="1">
    <source>
        <dbReference type="ARBA" id="ARBA00007594"/>
    </source>
</evidence>
<dbReference type="Proteomes" id="UP000030643">
    <property type="component" value="Unassembled WGS sequence"/>
</dbReference>
<dbReference type="Gene3D" id="3.30.1390.20">
    <property type="entry name" value="Ribosomal protein L30, ferredoxin-like fold domain"/>
    <property type="match status" value="1"/>
</dbReference>
<evidence type="ECO:0000313" key="7">
    <source>
        <dbReference type="EMBL" id="GAK29967.1"/>
    </source>
</evidence>
<dbReference type="GO" id="GO:0006412">
    <property type="term" value="P:translation"/>
    <property type="evidence" value="ECO:0007669"/>
    <property type="project" value="UniProtKB-UniRule"/>
</dbReference>
<dbReference type="CDD" id="cd01658">
    <property type="entry name" value="Ribosomal_L30"/>
    <property type="match status" value="1"/>
</dbReference>
<dbReference type="PANTHER" id="PTHR15892:SF2">
    <property type="entry name" value="LARGE RIBOSOMAL SUBUNIT PROTEIN UL30M"/>
    <property type="match status" value="1"/>
</dbReference>
<evidence type="ECO:0000259" key="6">
    <source>
        <dbReference type="Pfam" id="PF00327"/>
    </source>
</evidence>
<accession>A0A069CRI2</accession>
<keyword evidence="4 5" id="KW-0687">Ribonucleoprotein</keyword>
<evidence type="ECO:0000313" key="8">
    <source>
        <dbReference type="Proteomes" id="UP000030643"/>
    </source>
</evidence>
<dbReference type="InterPro" id="IPR036919">
    <property type="entry name" value="Ribo_uL30_ferredoxin-like_sf"/>
</dbReference>
<feature type="domain" description="Large ribosomal subunit protein uL30-like ferredoxin-like fold" evidence="6">
    <location>
        <begin position="5"/>
        <end position="55"/>
    </location>
</feature>
<dbReference type="AlphaFoldDB" id="A0A069CRI2"/>
<sequence length="62" mass="6687">MSEQVKVTLVKSAAHRKPNQRAIVKSLGLNKVNSSVVLPNNPQTRGAVFKIAHLVAVELVAE</sequence>
<gene>
    <name evidence="5 7" type="primary">rpmD</name>
    <name evidence="7" type="ORF">WOSG25_010540</name>
</gene>
<dbReference type="HAMAP" id="MF_01371_B">
    <property type="entry name" value="Ribosomal_uL30_B"/>
    <property type="match status" value="1"/>
</dbReference>